<dbReference type="AlphaFoldDB" id="A0A9P9J7P7"/>
<evidence type="ECO:0000313" key="4">
    <source>
        <dbReference type="Proteomes" id="UP000738349"/>
    </source>
</evidence>
<protein>
    <submittedName>
        <fullName evidence="3">Uncharacterized protein</fullName>
    </submittedName>
</protein>
<gene>
    <name evidence="3" type="ORF">EDB81DRAFT_466591</name>
</gene>
<feature type="signal peptide" evidence="2">
    <location>
        <begin position="1"/>
        <end position="25"/>
    </location>
</feature>
<proteinExistence type="predicted"/>
<reference evidence="3" key="1">
    <citation type="journal article" date="2021" name="Nat. Commun.">
        <title>Genetic determinants of endophytism in the Arabidopsis root mycobiome.</title>
        <authorList>
            <person name="Mesny F."/>
            <person name="Miyauchi S."/>
            <person name="Thiergart T."/>
            <person name="Pickel B."/>
            <person name="Atanasova L."/>
            <person name="Karlsson M."/>
            <person name="Huettel B."/>
            <person name="Barry K.W."/>
            <person name="Haridas S."/>
            <person name="Chen C."/>
            <person name="Bauer D."/>
            <person name="Andreopoulos W."/>
            <person name="Pangilinan J."/>
            <person name="LaButti K."/>
            <person name="Riley R."/>
            <person name="Lipzen A."/>
            <person name="Clum A."/>
            <person name="Drula E."/>
            <person name="Henrissat B."/>
            <person name="Kohler A."/>
            <person name="Grigoriev I.V."/>
            <person name="Martin F.M."/>
            <person name="Hacquard S."/>
        </authorList>
    </citation>
    <scope>NUCLEOTIDE SEQUENCE</scope>
    <source>
        <strain evidence="3">MPI-CAGE-AT-0147</strain>
    </source>
</reference>
<name>A0A9P9J7P7_9HYPO</name>
<dbReference type="EMBL" id="JAGMUV010000007">
    <property type="protein sequence ID" value="KAH7148547.1"/>
    <property type="molecule type" value="Genomic_DNA"/>
</dbReference>
<feature type="region of interest" description="Disordered" evidence="1">
    <location>
        <begin position="144"/>
        <end position="163"/>
    </location>
</feature>
<keyword evidence="2" id="KW-0732">Signal</keyword>
<evidence type="ECO:0000256" key="1">
    <source>
        <dbReference type="SAM" id="MobiDB-lite"/>
    </source>
</evidence>
<sequence>MATRRMISLCGTILYWLFYLSLCLAGMPGWQPCGLRMFLGVVLLPTSLPWSSASMEQDTSHAKGISVIRYHRCSRLPGFQVNSFALFGSFGKLLDTDCSRAMRDYENCCSVKAFPKYRGSSDIKFCNTRAAHCQLRHFHNRLGSSGAGRLTTSSRARSERAGGRMAPELPAYCVVDNPYSSVSSVAG</sequence>
<evidence type="ECO:0000256" key="2">
    <source>
        <dbReference type="SAM" id="SignalP"/>
    </source>
</evidence>
<evidence type="ECO:0000313" key="3">
    <source>
        <dbReference type="EMBL" id="KAH7148547.1"/>
    </source>
</evidence>
<keyword evidence="4" id="KW-1185">Reference proteome</keyword>
<dbReference type="Proteomes" id="UP000738349">
    <property type="component" value="Unassembled WGS sequence"/>
</dbReference>
<organism evidence="3 4">
    <name type="scientific">Dactylonectria macrodidyma</name>
    <dbReference type="NCBI Taxonomy" id="307937"/>
    <lineage>
        <taxon>Eukaryota</taxon>
        <taxon>Fungi</taxon>
        <taxon>Dikarya</taxon>
        <taxon>Ascomycota</taxon>
        <taxon>Pezizomycotina</taxon>
        <taxon>Sordariomycetes</taxon>
        <taxon>Hypocreomycetidae</taxon>
        <taxon>Hypocreales</taxon>
        <taxon>Nectriaceae</taxon>
        <taxon>Dactylonectria</taxon>
    </lineage>
</organism>
<comment type="caution">
    <text evidence="3">The sequence shown here is derived from an EMBL/GenBank/DDBJ whole genome shotgun (WGS) entry which is preliminary data.</text>
</comment>
<accession>A0A9P9J7P7</accession>
<feature type="chain" id="PRO_5040203723" evidence="2">
    <location>
        <begin position="26"/>
        <end position="187"/>
    </location>
</feature>